<evidence type="ECO:0000313" key="1">
    <source>
        <dbReference type="EMBL" id="EGJ31574.1"/>
    </source>
</evidence>
<gene>
    <name evidence="1" type="ORF">LYNGBM3L_37560</name>
</gene>
<accession>F4XV06</accession>
<protein>
    <submittedName>
        <fullName evidence="1">Uncharacterized protein</fullName>
    </submittedName>
</protein>
<proteinExistence type="predicted"/>
<dbReference type="AlphaFoldDB" id="F4XV06"/>
<name>F4XV06_9CYAN</name>
<evidence type="ECO:0000313" key="2">
    <source>
        <dbReference type="Proteomes" id="UP000003959"/>
    </source>
</evidence>
<sequence>MSPIQHKKNIMDIEKLSPKFLSIIPTILISLNYLANPSQDGSKSNIYGSVLPKPCGSQSIIFIAVATPKFMSGALLNLPEILVR</sequence>
<reference evidence="2" key="1">
    <citation type="journal article" date="2011" name="Proc. Natl. Acad. Sci. U.S.A.">
        <title>Genomic insights into the physiology and ecology of the marine filamentous cyanobacterium Lyngbya majuscula.</title>
        <authorList>
            <person name="Jones A.C."/>
            <person name="Monroe E.A."/>
            <person name="Podell S."/>
            <person name="Hess W.R."/>
            <person name="Klages S."/>
            <person name="Esquenazi E."/>
            <person name="Niessen S."/>
            <person name="Hoover H."/>
            <person name="Rothmann M."/>
            <person name="Lasken R.S."/>
            <person name="Yates J.R.III."/>
            <person name="Reinhardt R."/>
            <person name="Kube M."/>
            <person name="Burkart M.D."/>
            <person name="Allen E.E."/>
            <person name="Dorrestein P.C."/>
            <person name="Gerwick W.H."/>
            <person name="Gerwick L."/>
        </authorList>
    </citation>
    <scope>NUCLEOTIDE SEQUENCE [LARGE SCALE GENOMIC DNA]</scope>
    <source>
        <strain evidence="2">3L</strain>
    </source>
</reference>
<keyword evidence="2" id="KW-1185">Reference proteome</keyword>
<dbReference type="EMBL" id="GL890936">
    <property type="protein sequence ID" value="EGJ31574.1"/>
    <property type="molecule type" value="Genomic_DNA"/>
</dbReference>
<dbReference type="HOGENOM" id="CLU_2523888_0_0_3"/>
<dbReference type="Proteomes" id="UP000003959">
    <property type="component" value="Unassembled WGS sequence"/>
</dbReference>
<organism evidence="1 2">
    <name type="scientific">Moorena producens 3L</name>
    <dbReference type="NCBI Taxonomy" id="489825"/>
    <lineage>
        <taxon>Bacteria</taxon>
        <taxon>Bacillati</taxon>
        <taxon>Cyanobacteriota</taxon>
        <taxon>Cyanophyceae</taxon>
        <taxon>Coleofasciculales</taxon>
        <taxon>Coleofasciculaceae</taxon>
        <taxon>Moorena</taxon>
    </lineage>
</organism>